<dbReference type="EMBL" id="JNVU01000014">
    <property type="protein sequence ID" value="KEI45113.1"/>
    <property type="molecule type" value="Genomic_DNA"/>
</dbReference>
<dbReference type="PANTHER" id="PTHR13774">
    <property type="entry name" value="PHENAZINE BIOSYNTHESIS PROTEIN"/>
    <property type="match status" value="1"/>
</dbReference>
<dbReference type="Proteomes" id="UP000031419">
    <property type="component" value="Unassembled WGS sequence"/>
</dbReference>
<organism evidence="4 5">
    <name type="scientific">Saccharopolyspora rectivirgula</name>
    <dbReference type="NCBI Taxonomy" id="28042"/>
    <lineage>
        <taxon>Bacteria</taxon>
        <taxon>Bacillati</taxon>
        <taxon>Actinomycetota</taxon>
        <taxon>Actinomycetes</taxon>
        <taxon>Pseudonocardiales</taxon>
        <taxon>Pseudonocardiaceae</taxon>
        <taxon>Saccharopolyspora</taxon>
    </lineage>
</organism>
<dbReference type="GO" id="GO:0016853">
    <property type="term" value="F:isomerase activity"/>
    <property type="evidence" value="ECO:0007669"/>
    <property type="project" value="UniProtKB-KW"/>
</dbReference>
<dbReference type="Pfam" id="PF02567">
    <property type="entry name" value="PhzC-PhzF"/>
    <property type="match status" value="1"/>
</dbReference>
<keyword evidence="2" id="KW-0413">Isomerase</keyword>
<dbReference type="RefSeq" id="WP_029722019.1">
    <property type="nucleotide sequence ID" value="NZ_JAJUIW010000004.1"/>
</dbReference>
<evidence type="ECO:0000256" key="1">
    <source>
        <dbReference type="ARBA" id="ARBA00008270"/>
    </source>
</evidence>
<evidence type="ECO:0000256" key="2">
    <source>
        <dbReference type="ARBA" id="ARBA00023235"/>
    </source>
</evidence>
<dbReference type="NCBIfam" id="TIGR00654">
    <property type="entry name" value="PhzF_family"/>
    <property type="match status" value="1"/>
</dbReference>
<dbReference type="InterPro" id="IPR003719">
    <property type="entry name" value="Phenazine_PhzF-like"/>
</dbReference>
<evidence type="ECO:0000313" key="4">
    <source>
        <dbReference type="EMBL" id="KEI45113.1"/>
    </source>
</evidence>
<name>A0A073AZE9_9PSEU</name>
<dbReference type="GO" id="GO:0005737">
    <property type="term" value="C:cytoplasm"/>
    <property type="evidence" value="ECO:0007669"/>
    <property type="project" value="TreeGrafter"/>
</dbReference>
<comment type="similarity">
    <text evidence="1">Belongs to the PhzF family.</text>
</comment>
<accession>A0A073AZE9</accession>
<dbReference type="OrthoDB" id="9788221at2"/>
<evidence type="ECO:0000256" key="3">
    <source>
        <dbReference type="PIRSR" id="PIRSR016184-1"/>
    </source>
</evidence>
<comment type="caution">
    <text evidence="4">The sequence shown here is derived from an EMBL/GenBank/DDBJ whole genome shotgun (WGS) entry which is preliminary data.</text>
</comment>
<protein>
    <submittedName>
        <fullName evidence="4">Oxidoreductase</fullName>
    </submittedName>
</protein>
<dbReference type="eggNOG" id="COG0384">
    <property type="taxonomic scope" value="Bacteria"/>
</dbReference>
<keyword evidence="5" id="KW-1185">Reference proteome</keyword>
<dbReference type="SUPFAM" id="SSF54506">
    <property type="entry name" value="Diaminopimelate epimerase-like"/>
    <property type="match status" value="1"/>
</dbReference>
<dbReference type="Gene3D" id="3.10.310.10">
    <property type="entry name" value="Diaminopimelate Epimerase, Chain A, domain 1"/>
    <property type="match status" value="2"/>
</dbReference>
<proteinExistence type="inferred from homology"/>
<dbReference type="PANTHER" id="PTHR13774:SF17">
    <property type="entry name" value="PHENAZINE BIOSYNTHESIS-LIKE DOMAIN-CONTAINING PROTEIN"/>
    <property type="match status" value="1"/>
</dbReference>
<feature type="active site" evidence="3">
    <location>
        <position position="44"/>
    </location>
</feature>
<gene>
    <name evidence="4" type="ORF">GU90_04805</name>
</gene>
<reference evidence="4 5" key="1">
    <citation type="submission" date="2014-06" db="EMBL/GenBank/DDBJ databases">
        <title>Saccharopolyspora rectivirgula DSM-43113 Genome sequencing.</title>
        <authorList>
            <person name="Barrera C."/>
            <person name="Millon L."/>
            <person name="Rognon B."/>
            <person name="Zaugg C."/>
            <person name="Monod M."/>
        </authorList>
    </citation>
    <scope>NUCLEOTIDE SEQUENCE [LARGE SCALE GENOMIC DNA]</scope>
    <source>
        <strain evidence="4 5">DSM 43113</strain>
    </source>
</reference>
<sequence>MRAYVVDAFTDAPFHGNPAGVVLLDAPADPEWMQSVAAELKHSETAFVDTSVAGTEPKPLRWFTPTTEVDLCGHATLAAAHVLGGSQRFTTRSGILTCTARADGMIELDFPADPTTPAEAPSELTAGLPGVTIRQVCRGRTDLLVELDSAEEVRGVRPDFTALAELPVRAVIVTARGERDNAIVSRVFAPAVGIPEDPVTGSAHCTLATWWQQRLGATELDAEQASERGGALQVRLASDRVLIAGRAVTVLAGDLHA</sequence>
<dbReference type="PIRSF" id="PIRSF016184">
    <property type="entry name" value="PhzC_PhzF"/>
    <property type="match status" value="1"/>
</dbReference>
<evidence type="ECO:0000313" key="5">
    <source>
        <dbReference type="Proteomes" id="UP000031419"/>
    </source>
</evidence>
<dbReference type="STRING" id="28042.GU90_04805"/>
<dbReference type="AlphaFoldDB" id="A0A073AZE9"/>